<keyword evidence="2" id="KW-0732">Signal</keyword>
<dbReference type="PANTHER" id="PTHR30483:SF6">
    <property type="entry name" value="PERIPLASMIC BINDING PROTEIN OF ABC TRANSPORTER FOR NATURAL AMINO ACIDS"/>
    <property type="match status" value="1"/>
</dbReference>
<dbReference type="Pfam" id="PF13458">
    <property type="entry name" value="Peripla_BP_6"/>
    <property type="match status" value="1"/>
</dbReference>
<protein>
    <submittedName>
        <fullName evidence="5">Amino acid/amide ABC transporter substrate-binding protein (HAAT family)</fullName>
    </submittedName>
</protein>
<dbReference type="RefSeq" id="WP_071470323.1">
    <property type="nucleotide sequence ID" value="NZ_MEHT01000044.1"/>
</dbReference>
<dbReference type="CDD" id="cd06339">
    <property type="entry name" value="PBP1_YraM_LppC_lipoprotein-like"/>
    <property type="match status" value="1"/>
</dbReference>
<dbReference type="AlphaFoldDB" id="A0A2W7QGN0"/>
<dbReference type="STRING" id="121821.GCA_001870675_02512"/>
<evidence type="ECO:0000259" key="4">
    <source>
        <dbReference type="Pfam" id="PF13458"/>
    </source>
</evidence>
<evidence type="ECO:0000313" key="5">
    <source>
        <dbReference type="EMBL" id="PZX47413.1"/>
    </source>
</evidence>
<feature type="domain" description="Leucine-binding protein" evidence="4">
    <location>
        <begin position="68"/>
        <end position="378"/>
    </location>
</feature>
<dbReference type="InterPro" id="IPR028082">
    <property type="entry name" value="Peripla_BP_I"/>
</dbReference>
<reference evidence="5 6" key="1">
    <citation type="submission" date="2018-06" db="EMBL/GenBank/DDBJ databases">
        <title>Genomic Encyclopedia of Archaeal and Bacterial Type Strains, Phase II (KMG-II): from individual species to whole genera.</title>
        <authorList>
            <person name="Goeker M."/>
        </authorList>
    </citation>
    <scope>NUCLEOTIDE SEQUENCE [LARGE SCALE GENOMIC DNA]</scope>
    <source>
        <strain evidence="5 6">DSM 13087</strain>
    </source>
</reference>
<organism evidence="5 6">
    <name type="scientific">Roseinatronobacter thiooxidans</name>
    <dbReference type="NCBI Taxonomy" id="121821"/>
    <lineage>
        <taxon>Bacteria</taxon>
        <taxon>Pseudomonadati</taxon>
        <taxon>Pseudomonadota</taxon>
        <taxon>Alphaproteobacteria</taxon>
        <taxon>Rhodobacterales</taxon>
        <taxon>Paracoccaceae</taxon>
        <taxon>Roseinatronobacter</taxon>
    </lineage>
</organism>
<gene>
    <name evidence="5" type="ORF">LY56_00711</name>
</gene>
<dbReference type="PANTHER" id="PTHR30483">
    <property type="entry name" value="LEUCINE-SPECIFIC-BINDING PROTEIN"/>
    <property type="match status" value="1"/>
</dbReference>
<dbReference type="Gene3D" id="3.40.50.2300">
    <property type="match status" value="2"/>
</dbReference>
<dbReference type="GO" id="GO:0006865">
    <property type="term" value="P:amino acid transport"/>
    <property type="evidence" value="ECO:0007669"/>
    <property type="project" value="UniProtKB-KW"/>
</dbReference>
<dbReference type="EMBL" id="QKZQ01000002">
    <property type="protein sequence ID" value="PZX47413.1"/>
    <property type="molecule type" value="Genomic_DNA"/>
</dbReference>
<comment type="similarity">
    <text evidence="1">Belongs to the leucine-binding protein family.</text>
</comment>
<dbReference type="Proteomes" id="UP000249364">
    <property type="component" value="Unassembled WGS sequence"/>
</dbReference>
<keyword evidence="6" id="KW-1185">Reference proteome</keyword>
<dbReference type="InterPro" id="IPR006311">
    <property type="entry name" value="TAT_signal"/>
</dbReference>
<name>A0A2W7QGN0_9RHOB</name>
<dbReference type="PROSITE" id="PS51318">
    <property type="entry name" value="TAT"/>
    <property type="match status" value="1"/>
</dbReference>
<keyword evidence="3" id="KW-0813">Transport</keyword>
<dbReference type="OrthoDB" id="7210494at2"/>
<dbReference type="InterPro" id="IPR051010">
    <property type="entry name" value="BCAA_transport"/>
</dbReference>
<evidence type="ECO:0000256" key="2">
    <source>
        <dbReference type="ARBA" id="ARBA00022729"/>
    </source>
</evidence>
<proteinExistence type="inferred from homology"/>
<dbReference type="PROSITE" id="PS51257">
    <property type="entry name" value="PROKAR_LIPOPROTEIN"/>
    <property type="match status" value="1"/>
</dbReference>
<evidence type="ECO:0000256" key="3">
    <source>
        <dbReference type="ARBA" id="ARBA00022970"/>
    </source>
</evidence>
<evidence type="ECO:0000313" key="6">
    <source>
        <dbReference type="Proteomes" id="UP000249364"/>
    </source>
</evidence>
<accession>A0A2W7QGN0</accession>
<keyword evidence="3" id="KW-0029">Amino-acid transport</keyword>
<dbReference type="SUPFAM" id="SSF53822">
    <property type="entry name" value="Periplasmic binding protein-like I"/>
    <property type="match status" value="1"/>
</dbReference>
<sequence length="397" mass="40187">MRILSQTSESTGLSRRSLLLSAAATMAVAACDVPAIGAMGGAPAADPSRPVAVALMLPGGGNDEERNTLARNLENAARLAVADLRGVEIDLRIYQTGGSAERAASLAARAVNDGAQIIVGPLFGASARAVGPVAAQAGVNVLSFSNNPDVAGGNVFLLGPMFEPTAMRLLSYAAAQGKGRVMILSEQSQAGEIAARAMQSAAQRTGASIVASESYAFSQQGIVDALPRISSAARSSGAQSVFLTANSAGALPLLAELLPQNGISPSSFQYMGLTRWDIPPATLQLSGLQGGWFALPDPALTAQFESRYRAAYGATPNAVAALAYDGIAAVGALASRGGNAPFSAASLTQGSGFAGVTGVFRLRADGSNERGLAIAEIRNQRVSVLSPAPRSFAGGGS</sequence>
<comment type="caution">
    <text evidence="5">The sequence shown here is derived from an EMBL/GenBank/DDBJ whole genome shotgun (WGS) entry which is preliminary data.</text>
</comment>
<evidence type="ECO:0000256" key="1">
    <source>
        <dbReference type="ARBA" id="ARBA00010062"/>
    </source>
</evidence>
<dbReference type="InterPro" id="IPR028081">
    <property type="entry name" value="Leu-bd"/>
</dbReference>